<organism evidence="2 3">
    <name type="scientific">Paralysiella testudinis</name>
    <dbReference type="NCBI Taxonomy" id="2809020"/>
    <lineage>
        <taxon>Bacteria</taxon>
        <taxon>Pseudomonadati</taxon>
        <taxon>Pseudomonadota</taxon>
        <taxon>Betaproteobacteria</taxon>
        <taxon>Neisseriales</taxon>
        <taxon>Neisseriaceae</taxon>
        <taxon>Paralysiella</taxon>
    </lineage>
</organism>
<accession>A0A892ZL97</accession>
<dbReference type="Gene3D" id="3.40.50.360">
    <property type="match status" value="1"/>
</dbReference>
<feature type="transmembrane region" description="Helical" evidence="1">
    <location>
        <begin position="262"/>
        <end position="282"/>
    </location>
</feature>
<keyword evidence="3" id="KW-1185">Reference proteome</keyword>
<evidence type="ECO:0000313" key="3">
    <source>
        <dbReference type="Proteomes" id="UP000653156"/>
    </source>
</evidence>
<keyword evidence="1" id="KW-0812">Transmembrane</keyword>
<evidence type="ECO:0000313" key="2">
    <source>
        <dbReference type="EMBL" id="QRQ82567.1"/>
    </source>
</evidence>
<evidence type="ECO:0000256" key="1">
    <source>
        <dbReference type="SAM" id="Phobius"/>
    </source>
</evidence>
<dbReference type="AlphaFoldDB" id="A0A892ZL97"/>
<name>A0A892ZL97_9NEIS</name>
<sequence length="307" mass="34039">METQATKKVLLVYYSQTGQLHTLAQHFAAPLQAQKGIEVEMLALQPEVPYAFPWRFWRFFNTFPETVHLQPAPIVPPQTAHTHYDLVVLAYTVWFLSPSQPMTAFLQSPQAAALLRDTPVITLIGCRNMWLMAQEQMKRLLAGHGARLVGNVVKIDACSSAASFVTTPAWMLTGQRQFFRTLPAAGIADADLADAARFGARTGEGLLSGAVDETLLRGMGAVRVNEKLIFSEKVARRSFYLWGKLLLAAGRVAPWLRRALLAFYIVFLVLMIVTVVPISALVKTALAPLLRNSIARQKQYFSQPSGE</sequence>
<proteinExistence type="predicted"/>
<dbReference type="EMBL" id="CP069798">
    <property type="protein sequence ID" value="QRQ82567.1"/>
    <property type="molecule type" value="Genomic_DNA"/>
</dbReference>
<dbReference type="Proteomes" id="UP000653156">
    <property type="component" value="Chromosome"/>
</dbReference>
<keyword evidence="1" id="KW-0472">Membrane</keyword>
<dbReference type="RefSeq" id="WP_230339851.1">
    <property type="nucleotide sequence ID" value="NZ_CP069798.1"/>
</dbReference>
<dbReference type="KEGG" id="ptes:JQU52_04015"/>
<gene>
    <name evidence="2" type="ORF">JQU52_04015</name>
</gene>
<protein>
    <submittedName>
        <fullName evidence="2">Dialkylresorcinol condensing enzyme</fullName>
    </submittedName>
</protein>
<dbReference type="InterPro" id="IPR029039">
    <property type="entry name" value="Flavoprotein-like_sf"/>
</dbReference>
<dbReference type="SUPFAM" id="SSF52218">
    <property type="entry name" value="Flavoproteins"/>
    <property type="match status" value="1"/>
</dbReference>
<reference evidence="2" key="1">
    <citation type="submission" date="2021-02" db="EMBL/GenBank/DDBJ databases">
        <title>Neisseriaceae sp. 26B isolated from the cloaca of a Common Toad-headed Turtle (Mesoclemmys nasuta).</title>
        <authorList>
            <person name="Spergser J."/>
            <person name="Busse H.-J."/>
        </authorList>
    </citation>
    <scope>NUCLEOTIDE SEQUENCE</scope>
    <source>
        <strain evidence="2">26B</strain>
    </source>
</reference>
<keyword evidence="1" id="KW-1133">Transmembrane helix</keyword>